<dbReference type="VEuPathDB" id="PiroplasmaDB:BOVATA_018090"/>
<dbReference type="AlphaFoldDB" id="A0A2H6KBE8"/>
<name>A0A2H6KBE8_9APIC</name>
<gene>
    <name evidence="1" type="ORF">BOVATA_018090</name>
</gene>
<comment type="caution">
    <text evidence="1">The sequence shown here is derived from an EMBL/GenBank/DDBJ whole genome shotgun (WGS) entry which is preliminary data.</text>
</comment>
<dbReference type="RefSeq" id="XP_028866559.1">
    <property type="nucleotide sequence ID" value="XM_029010726.1"/>
</dbReference>
<evidence type="ECO:0000313" key="2">
    <source>
        <dbReference type="Proteomes" id="UP000236319"/>
    </source>
</evidence>
<accession>A0A2H6KBE8</accession>
<protein>
    <submittedName>
        <fullName evidence="1">Uncharacterized protein</fullName>
    </submittedName>
</protein>
<dbReference type="EMBL" id="BDSA01000002">
    <property type="protein sequence ID" value="GBE60316.1"/>
    <property type="molecule type" value="Genomic_DNA"/>
</dbReference>
<evidence type="ECO:0000313" key="1">
    <source>
        <dbReference type="EMBL" id="GBE60316.1"/>
    </source>
</evidence>
<proteinExistence type="predicted"/>
<dbReference type="Proteomes" id="UP000236319">
    <property type="component" value="Unassembled WGS sequence"/>
</dbReference>
<organism evidence="1 2">
    <name type="scientific">Babesia ovata</name>
    <dbReference type="NCBI Taxonomy" id="189622"/>
    <lineage>
        <taxon>Eukaryota</taxon>
        <taxon>Sar</taxon>
        <taxon>Alveolata</taxon>
        <taxon>Apicomplexa</taxon>
        <taxon>Aconoidasida</taxon>
        <taxon>Piroplasmida</taxon>
        <taxon>Babesiidae</taxon>
        <taxon>Babesia</taxon>
    </lineage>
</organism>
<sequence length="253" mass="28565">MVFNSLTEAPRNVKECIDWLIALRGTDAEKNLKALGTAVHTFLADKPVGKMQVPALEKIKKISKQFLKKPCLKKLRHVKVILGKFNKSLHKNPDKRFKRPFHFQPIDNENVIQTKGVTAIDIAENLADVVSGCEKFLRFIKNPDQYRSAYSSEATWEASCSKDPEACAVIFVGIAPMLYAGLLSLRKMSNGGVWGEPNTMEGKRARELLKTFGYKKAEGRAGMRYSDITDALEDTTTRMLDTMYDLCGFWAFY</sequence>
<dbReference type="GeneID" id="39874086"/>
<dbReference type="OrthoDB" id="77601at2759"/>
<reference evidence="1 2" key="1">
    <citation type="journal article" date="2017" name="BMC Genomics">
        <title>Whole-genome assembly of Babesia ovata and comparative genomics between closely related pathogens.</title>
        <authorList>
            <person name="Yamagishi J."/>
            <person name="Asada M."/>
            <person name="Hakimi H."/>
            <person name="Tanaka T.Q."/>
            <person name="Sugimoto C."/>
            <person name="Kawazu S."/>
        </authorList>
    </citation>
    <scope>NUCLEOTIDE SEQUENCE [LARGE SCALE GENOMIC DNA]</scope>
    <source>
        <strain evidence="1 2">Miyake</strain>
    </source>
</reference>
<keyword evidence="2" id="KW-1185">Reference proteome</keyword>